<evidence type="ECO:0000256" key="7">
    <source>
        <dbReference type="HAMAP-Rule" id="MF_00375"/>
    </source>
</evidence>
<keyword evidence="9" id="KW-1185">Reference proteome</keyword>
<dbReference type="PANTHER" id="PTHR43713">
    <property type="entry name" value="GLUTAMATE-1-SEMIALDEHYDE 2,1-AMINOMUTASE"/>
    <property type="match status" value="1"/>
</dbReference>
<evidence type="ECO:0000256" key="3">
    <source>
        <dbReference type="ARBA" id="ARBA00008981"/>
    </source>
</evidence>
<dbReference type="Gene3D" id="3.40.640.10">
    <property type="entry name" value="Type I PLP-dependent aspartate aminotransferase-like (Major domain)"/>
    <property type="match status" value="1"/>
</dbReference>
<evidence type="ECO:0000313" key="8">
    <source>
        <dbReference type="EMBL" id="MEY1663059.1"/>
    </source>
</evidence>
<keyword evidence="4 7" id="KW-0663">Pyridoxal phosphate</keyword>
<dbReference type="NCBIfam" id="NF000818">
    <property type="entry name" value="PRK00062.1"/>
    <property type="match status" value="1"/>
</dbReference>
<evidence type="ECO:0000256" key="2">
    <source>
        <dbReference type="ARBA" id="ARBA00004819"/>
    </source>
</evidence>
<keyword evidence="7" id="KW-0963">Cytoplasm</keyword>
<proteinExistence type="inferred from homology"/>
<evidence type="ECO:0000256" key="4">
    <source>
        <dbReference type="ARBA" id="ARBA00022898"/>
    </source>
</evidence>
<comment type="pathway">
    <text evidence="2">Porphyrin-containing compound metabolism; protoporphyrin-IX biosynthesis; 5-aminolevulinate from L-glutamyl-tRNA(Glu): step 2/2.</text>
</comment>
<comment type="cofactor">
    <cofactor evidence="1 7">
        <name>pyridoxal 5'-phosphate</name>
        <dbReference type="ChEBI" id="CHEBI:597326"/>
    </cofactor>
</comment>
<dbReference type="EC" id="5.4.3.8" evidence="7"/>
<gene>
    <name evidence="7 8" type="primary">hemL</name>
    <name evidence="8" type="ORF">AB5I84_12930</name>
</gene>
<comment type="similarity">
    <text evidence="3 7">Belongs to the class-III pyridoxal-phosphate-dependent aminotransferase family. HemL subfamily.</text>
</comment>
<name>A0ABV4AJR3_9GAMM</name>
<dbReference type="PROSITE" id="PS00600">
    <property type="entry name" value="AA_TRANSFER_CLASS_3"/>
    <property type="match status" value="1"/>
</dbReference>
<evidence type="ECO:0000256" key="6">
    <source>
        <dbReference type="ARBA" id="ARBA00023244"/>
    </source>
</evidence>
<organism evidence="8 9">
    <name type="scientific">Isoalcanivorax beigongshangi</name>
    <dbReference type="NCBI Taxonomy" id="3238810"/>
    <lineage>
        <taxon>Bacteria</taxon>
        <taxon>Pseudomonadati</taxon>
        <taxon>Pseudomonadota</taxon>
        <taxon>Gammaproteobacteria</taxon>
        <taxon>Oceanospirillales</taxon>
        <taxon>Alcanivoracaceae</taxon>
        <taxon>Isoalcanivorax</taxon>
    </lineage>
</organism>
<dbReference type="InterPro" id="IPR004639">
    <property type="entry name" value="4pyrrol_synth_GluAld_NH2Trfase"/>
</dbReference>
<dbReference type="Proteomes" id="UP001562065">
    <property type="component" value="Unassembled WGS sequence"/>
</dbReference>
<accession>A0ABV4AJR3</accession>
<dbReference type="InterPro" id="IPR049704">
    <property type="entry name" value="Aminotrans_3_PPA_site"/>
</dbReference>
<dbReference type="InterPro" id="IPR015424">
    <property type="entry name" value="PyrdxlP-dep_Trfase"/>
</dbReference>
<dbReference type="RefSeq" id="WP_369456325.1">
    <property type="nucleotide sequence ID" value="NZ_JBGCUO010000002.1"/>
</dbReference>
<keyword evidence="6 7" id="KW-0627">Porphyrin biosynthesis</keyword>
<feature type="modified residue" description="N6-(pyridoxal phosphate)lysine" evidence="7">
    <location>
        <position position="267"/>
    </location>
</feature>
<keyword evidence="5 7" id="KW-0413">Isomerase</keyword>
<evidence type="ECO:0000256" key="5">
    <source>
        <dbReference type="ARBA" id="ARBA00023235"/>
    </source>
</evidence>
<sequence>MVRKHSEQLFRAAREVIPGGVNSPVRAFNGVGGSPVFIHRGEGAYLFDEDDNRYIDYVGSWGPLILGHGDPDVRARIHAAVDQGTSFGAPTAVEIELAQKVCELMPSIEQVRMVSSGTEATMSAIRLARGFTGRDLIVKFEGCYHGHVDSLLVKVGSGALTLGVPSSPGVPAAVTENTLTLPYNDLAAVQECFAAQGERIACIIVEPVAGNMNCVPPCASFLEGLRTVCDEHGSLLIFDEVMTGFRVALGGAQALYGVRPDLTTLGKIIGGGMPVGAFGGRRDVMQHIAPAGPVYQAGTLSGNPVAMAAGLATLEKIAVDGFHEQLTARTTRLLDGLATAARESGIAMTTNQVGAMFGLFFTDQTRVARFDEVMKCDVERFQRFFHAMLERGVYLAPSAFEAGFVSAAHTDADIDATVQAAREVFLAGC</sequence>
<dbReference type="CDD" id="cd00610">
    <property type="entry name" value="OAT_like"/>
    <property type="match status" value="1"/>
</dbReference>
<comment type="subunit">
    <text evidence="7">Homodimer.</text>
</comment>
<dbReference type="Gene3D" id="3.90.1150.10">
    <property type="entry name" value="Aspartate Aminotransferase, domain 1"/>
    <property type="match status" value="1"/>
</dbReference>
<dbReference type="NCBIfam" id="TIGR00713">
    <property type="entry name" value="hemL"/>
    <property type="match status" value="1"/>
</dbReference>
<comment type="caution">
    <text evidence="8">The sequence shown here is derived from an EMBL/GenBank/DDBJ whole genome shotgun (WGS) entry which is preliminary data.</text>
</comment>
<dbReference type="PANTHER" id="PTHR43713:SF3">
    <property type="entry name" value="GLUTAMATE-1-SEMIALDEHYDE 2,1-AMINOMUTASE 1, CHLOROPLASTIC-RELATED"/>
    <property type="match status" value="1"/>
</dbReference>
<dbReference type="Pfam" id="PF00202">
    <property type="entry name" value="Aminotran_3"/>
    <property type="match status" value="1"/>
</dbReference>
<reference evidence="8 9" key="1">
    <citation type="submission" date="2024-07" db="EMBL/GenBank/DDBJ databases">
        <authorList>
            <person name="Ren Q."/>
        </authorList>
    </citation>
    <scope>NUCLEOTIDE SEQUENCE [LARGE SCALE GENOMIC DNA]</scope>
    <source>
        <strain evidence="8 9">REN37</strain>
    </source>
</reference>
<evidence type="ECO:0000256" key="1">
    <source>
        <dbReference type="ARBA" id="ARBA00001933"/>
    </source>
</evidence>
<dbReference type="HAMAP" id="MF_00375">
    <property type="entry name" value="HemL_aminotrans_3"/>
    <property type="match status" value="1"/>
</dbReference>
<dbReference type="GO" id="GO:0042286">
    <property type="term" value="F:glutamate-1-semialdehyde 2,1-aminomutase activity"/>
    <property type="evidence" value="ECO:0007669"/>
    <property type="project" value="UniProtKB-EC"/>
</dbReference>
<dbReference type="InterPro" id="IPR015422">
    <property type="entry name" value="PyrdxlP-dep_Trfase_small"/>
</dbReference>
<comment type="catalytic activity">
    <reaction evidence="7">
        <text>(S)-4-amino-5-oxopentanoate = 5-aminolevulinate</text>
        <dbReference type="Rhea" id="RHEA:14265"/>
        <dbReference type="ChEBI" id="CHEBI:57501"/>
        <dbReference type="ChEBI" id="CHEBI:356416"/>
        <dbReference type="EC" id="5.4.3.8"/>
    </reaction>
</comment>
<comment type="subcellular location">
    <subcellularLocation>
        <location evidence="7">Cytoplasm</location>
    </subcellularLocation>
</comment>
<evidence type="ECO:0000313" key="9">
    <source>
        <dbReference type="Proteomes" id="UP001562065"/>
    </source>
</evidence>
<dbReference type="InterPro" id="IPR005814">
    <property type="entry name" value="Aminotrans_3"/>
</dbReference>
<dbReference type="SUPFAM" id="SSF53383">
    <property type="entry name" value="PLP-dependent transferases"/>
    <property type="match status" value="1"/>
</dbReference>
<dbReference type="EMBL" id="JBGCUO010000002">
    <property type="protein sequence ID" value="MEY1663059.1"/>
    <property type="molecule type" value="Genomic_DNA"/>
</dbReference>
<protein>
    <recommendedName>
        <fullName evidence="7">Glutamate-1-semialdehyde 2,1-aminomutase</fullName>
        <shortName evidence="7">GSA</shortName>
        <ecNumber evidence="7">5.4.3.8</ecNumber>
    </recommendedName>
    <alternativeName>
        <fullName evidence="7">Glutamate-1-semialdehyde aminotransferase</fullName>
        <shortName evidence="7">GSA-AT</shortName>
    </alternativeName>
</protein>
<dbReference type="InterPro" id="IPR015421">
    <property type="entry name" value="PyrdxlP-dep_Trfase_major"/>
</dbReference>